<dbReference type="EMBL" id="CAFBMZ010000111">
    <property type="protein sequence ID" value="CAB4935890.1"/>
    <property type="molecule type" value="Genomic_DNA"/>
</dbReference>
<evidence type="ECO:0000256" key="3">
    <source>
        <dbReference type="ARBA" id="ARBA00022692"/>
    </source>
</evidence>
<dbReference type="InterPro" id="IPR050930">
    <property type="entry name" value="MFS_Vesicular_Transporter"/>
</dbReference>
<keyword evidence="3 6" id="KW-0812">Transmembrane</keyword>
<evidence type="ECO:0000256" key="6">
    <source>
        <dbReference type="SAM" id="Phobius"/>
    </source>
</evidence>
<dbReference type="PRINTS" id="PR01035">
    <property type="entry name" value="TCRTETA"/>
</dbReference>
<dbReference type="PANTHER" id="PTHR23506:SF23">
    <property type="entry name" value="GH10249P"/>
    <property type="match status" value="1"/>
</dbReference>
<dbReference type="InterPro" id="IPR036259">
    <property type="entry name" value="MFS_trans_sf"/>
</dbReference>
<evidence type="ECO:0000313" key="8">
    <source>
        <dbReference type="EMBL" id="CAB4935890.1"/>
    </source>
</evidence>
<keyword evidence="4 6" id="KW-1133">Transmembrane helix</keyword>
<feature type="transmembrane region" description="Helical" evidence="6">
    <location>
        <begin position="166"/>
        <end position="184"/>
    </location>
</feature>
<feature type="transmembrane region" description="Helical" evidence="6">
    <location>
        <begin position="337"/>
        <end position="359"/>
    </location>
</feature>
<accession>A0A6J7IYQ3</accession>
<dbReference type="InterPro" id="IPR001958">
    <property type="entry name" value="Tet-R_TetA/multi-R_MdtG-like"/>
</dbReference>
<dbReference type="AlphaFoldDB" id="A0A6J7IYQ3"/>
<evidence type="ECO:0000256" key="4">
    <source>
        <dbReference type="ARBA" id="ARBA00022989"/>
    </source>
</evidence>
<dbReference type="Pfam" id="PF07690">
    <property type="entry name" value="MFS_1"/>
    <property type="match status" value="1"/>
</dbReference>
<name>A0A6J7IYQ3_9ZZZZ</name>
<feature type="transmembrane region" description="Helical" evidence="6">
    <location>
        <begin position="278"/>
        <end position="298"/>
    </location>
</feature>
<keyword evidence="5 6" id="KW-0472">Membrane</keyword>
<feature type="transmembrane region" description="Helical" evidence="6">
    <location>
        <begin position="76"/>
        <end position="96"/>
    </location>
</feature>
<feature type="transmembrane region" description="Helical" evidence="6">
    <location>
        <begin position="138"/>
        <end position="160"/>
    </location>
</feature>
<evidence type="ECO:0000259" key="7">
    <source>
        <dbReference type="PROSITE" id="PS50850"/>
    </source>
</evidence>
<feature type="transmembrane region" description="Helical" evidence="6">
    <location>
        <begin position="365"/>
        <end position="384"/>
    </location>
</feature>
<evidence type="ECO:0000256" key="5">
    <source>
        <dbReference type="ARBA" id="ARBA00023136"/>
    </source>
</evidence>
<dbReference type="GO" id="GO:0022857">
    <property type="term" value="F:transmembrane transporter activity"/>
    <property type="evidence" value="ECO:0007669"/>
    <property type="project" value="InterPro"/>
</dbReference>
<dbReference type="InterPro" id="IPR020846">
    <property type="entry name" value="MFS_dom"/>
</dbReference>
<reference evidence="8" key="1">
    <citation type="submission" date="2020-05" db="EMBL/GenBank/DDBJ databases">
        <authorList>
            <person name="Chiriac C."/>
            <person name="Salcher M."/>
            <person name="Ghai R."/>
            <person name="Kavagutti S V."/>
        </authorList>
    </citation>
    <scope>NUCLEOTIDE SEQUENCE</scope>
</reference>
<organism evidence="8">
    <name type="scientific">freshwater metagenome</name>
    <dbReference type="NCBI Taxonomy" id="449393"/>
    <lineage>
        <taxon>unclassified sequences</taxon>
        <taxon>metagenomes</taxon>
        <taxon>ecological metagenomes</taxon>
    </lineage>
</organism>
<feature type="transmembrane region" description="Helical" evidence="6">
    <location>
        <begin position="45"/>
        <end position="64"/>
    </location>
</feature>
<feature type="transmembrane region" description="Helical" evidence="6">
    <location>
        <begin position="304"/>
        <end position="325"/>
    </location>
</feature>
<dbReference type="PANTHER" id="PTHR23506">
    <property type="entry name" value="GH10249P"/>
    <property type="match status" value="1"/>
</dbReference>
<keyword evidence="2" id="KW-0813">Transport</keyword>
<dbReference type="CDD" id="cd17325">
    <property type="entry name" value="MFS_MdtG_SLC18_like"/>
    <property type="match status" value="1"/>
</dbReference>
<feature type="transmembrane region" description="Helical" evidence="6">
    <location>
        <begin position="215"/>
        <end position="239"/>
    </location>
</feature>
<dbReference type="Gene3D" id="1.20.1250.20">
    <property type="entry name" value="MFS general substrate transporter like domains"/>
    <property type="match status" value="1"/>
</dbReference>
<sequence>MQSPFKDLPREISILVAASFFVAVGFGIVLPAIPVFARSFGVNNAAIGLIVSMFAITRFASGLISGKLVDLFGERAVFSSGVFMVAVFVFLAGMATNYHQLLFFRAAGGLGSSMFSVAAGSVIMRSVDDEHRGRAQSVYNGAFLVGGVSGPAIGGLLSLISLRAPFFAYSAMLLVSGTVAHFFLRSEKIGKKKESADTSHQTTVREALGMAPYRIALALGFIVNWVVFGMRSSIMPIFVTEELKSTTAVVGFGFTLSAIFQGALLMRGGRISDAKGRRFASVVGSSITLIGVLFLTFAVHPWMYLFSMSIIGIGGAYLSTTPSSIVGDIIRGRGGQVIAIFQMAGDAGMIVGPLIIGALADAYSYRTAFAVSAFVFAIGAFLTTRIPETRESYLANKGEGPQVNNLRPLD</sequence>
<evidence type="ECO:0000256" key="1">
    <source>
        <dbReference type="ARBA" id="ARBA00004141"/>
    </source>
</evidence>
<feature type="transmembrane region" description="Helical" evidence="6">
    <location>
        <begin position="102"/>
        <end position="126"/>
    </location>
</feature>
<dbReference type="GO" id="GO:0016020">
    <property type="term" value="C:membrane"/>
    <property type="evidence" value="ECO:0007669"/>
    <property type="project" value="UniProtKB-SubCell"/>
</dbReference>
<feature type="domain" description="Major facilitator superfamily (MFS) profile" evidence="7">
    <location>
        <begin position="11"/>
        <end position="391"/>
    </location>
</feature>
<proteinExistence type="predicted"/>
<comment type="subcellular location">
    <subcellularLocation>
        <location evidence="1">Membrane</location>
        <topology evidence="1">Multi-pass membrane protein</topology>
    </subcellularLocation>
</comment>
<evidence type="ECO:0000256" key="2">
    <source>
        <dbReference type="ARBA" id="ARBA00022448"/>
    </source>
</evidence>
<feature type="transmembrane region" description="Helical" evidence="6">
    <location>
        <begin position="245"/>
        <end position="266"/>
    </location>
</feature>
<dbReference type="InterPro" id="IPR011701">
    <property type="entry name" value="MFS"/>
</dbReference>
<dbReference type="PROSITE" id="PS50850">
    <property type="entry name" value="MFS"/>
    <property type="match status" value="1"/>
</dbReference>
<gene>
    <name evidence="8" type="ORF">UFOPK3684_01216</name>
</gene>
<feature type="transmembrane region" description="Helical" evidence="6">
    <location>
        <begin position="12"/>
        <end position="33"/>
    </location>
</feature>
<dbReference type="Gene3D" id="1.20.1720.10">
    <property type="entry name" value="Multidrug resistance protein D"/>
    <property type="match status" value="1"/>
</dbReference>
<dbReference type="SUPFAM" id="SSF103473">
    <property type="entry name" value="MFS general substrate transporter"/>
    <property type="match status" value="1"/>
</dbReference>
<protein>
    <submittedName>
        <fullName evidence="8">Unannotated protein</fullName>
    </submittedName>
</protein>